<dbReference type="InterPro" id="IPR025691">
    <property type="entry name" value="GspL_pp_dom"/>
</dbReference>
<dbReference type="STRING" id="1076937.SAMN04488120_102172"/>
<dbReference type="Proteomes" id="UP000199771">
    <property type="component" value="Unassembled WGS sequence"/>
</dbReference>
<comment type="subcellular location">
    <subcellularLocation>
        <location evidence="1">Cell inner membrane</location>
        <topology evidence="1">Single-pass membrane protein</topology>
    </subcellularLocation>
</comment>
<evidence type="ECO:0000313" key="13">
    <source>
        <dbReference type="EMBL" id="SFF32421.1"/>
    </source>
</evidence>
<evidence type="ECO:0000256" key="10">
    <source>
        <dbReference type="PIRNR" id="PIRNR015761"/>
    </source>
</evidence>
<comment type="similarity">
    <text evidence="2 10">Belongs to the GSP L family.</text>
</comment>
<dbReference type="GO" id="GO:0015627">
    <property type="term" value="C:type II protein secretion system complex"/>
    <property type="evidence" value="ECO:0007669"/>
    <property type="project" value="InterPro"/>
</dbReference>
<evidence type="ECO:0000256" key="8">
    <source>
        <dbReference type="ARBA" id="ARBA00022989"/>
    </source>
</evidence>
<keyword evidence="6" id="KW-0812">Transmembrane</keyword>
<dbReference type="OrthoDB" id="7011844at2"/>
<proteinExistence type="inferred from homology"/>
<sequence length="401" mass="43871">MRETLYIHLRAAEPGAITAYCIARSDAVASFAIEQAPLETLLPLAQNRRVVVLVPSADVRLASVRLPVRQASKALQAIPFALEDQLADDVETLHFALGNRQADGSWPVAVVAHARMAQWLGFFTERGLRPDAMIPDVLALPVPDDRHFSLLIDGNEIIVRTHLGGGFVCQREDLVLCLQIADPERTRALRIIVPREQAFDPTTLTWPVEALHGFAHPLEALLQNLREAHAINLLQGGYSARQDWLRLWRPWRLTAALAGCVILLGVTLHGVQAYRLGKALDTLSAANRQRYAEIFPNDARIVDLPTQLDRQLARLAGSGAGPAFLTLLAATADAVAAVPGLAVQTVHYRESALYVGLSAQNLQAVEQLKNWFERSRAARLDVQSANAGAEGVQIRIKLTPA</sequence>
<evidence type="ECO:0000256" key="9">
    <source>
        <dbReference type="ARBA" id="ARBA00023136"/>
    </source>
</evidence>
<protein>
    <recommendedName>
        <fullName evidence="10">Type II secretion system protein L</fullName>
        <shortName evidence="10">T2SS protein L</shortName>
    </recommendedName>
</protein>
<dbReference type="Gene3D" id="3.30.1360.100">
    <property type="entry name" value="General secretion pathway protein M, EpsM"/>
    <property type="match status" value="1"/>
</dbReference>
<evidence type="ECO:0000256" key="1">
    <source>
        <dbReference type="ARBA" id="ARBA00004377"/>
    </source>
</evidence>
<keyword evidence="14" id="KW-1185">Reference proteome</keyword>
<dbReference type="AlphaFoldDB" id="A0A1I2HVM7"/>
<dbReference type="GO" id="GO:0009276">
    <property type="term" value="C:Gram-negative-bacterium-type cell wall"/>
    <property type="evidence" value="ECO:0007669"/>
    <property type="project" value="InterPro"/>
</dbReference>
<evidence type="ECO:0000259" key="11">
    <source>
        <dbReference type="Pfam" id="PF05134"/>
    </source>
</evidence>
<gene>
    <name evidence="13" type="ORF">SAMN04488120_102172</name>
</gene>
<dbReference type="CDD" id="cd24017">
    <property type="entry name" value="ASKHA_T2SSL_N"/>
    <property type="match status" value="1"/>
</dbReference>
<accession>A0A1I2HVM7</accession>
<comment type="function">
    <text evidence="10">Inner membrane component of the type II secretion system required for the energy-dependent secretion of extracellular factors such as proteases and toxins from the periplasm.</text>
</comment>
<evidence type="ECO:0000256" key="6">
    <source>
        <dbReference type="ARBA" id="ARBA00022692"/>
    </source>
</evidence>
<dbReference type="GO" id="GO:0015628">
    <property type="term" value="P:protein secretion by the type II secretion system"/>
    <property type="evidence" value="ECO:0007669"/>
    <property type="project" value="InterPro"/>
</dbReference>
<keyword evidence="7 10" id="KW-0653">Protein transport</keyword>
<evidence type="ECO:0000256" key="4">
    <source>
        <dbReference type="ARBA" id="ARBA00022475"/>
    </source>
</evidence>
<organism evidence="13 14">
    <name type="scientific">Fontimonas thermophila</name>
    <dbReference type="NCBI Taxonomy" id="1076937"/>
    <lineage>
        <taxon>Bacteria</taxon>
        <taxon>Pseudomonadati</taxon>
        <taxon>Pseudomonadota</taxon>
        <taxon>Gammaproteobacteria</taxon>
        <taxon>Nevskiales</taxon>
        <taxon>Nevskiaceae</taxon>
        <taxon>Fontimonas</taxon>
    </lineage>
</organism>
<keyword evidence="3 10" id="KW-0813">Transport</keyword>
<dbReference type="InterPro" id="IPR024230">
    <property type="entry name" value="GspL_cyto_dom"/>
</dbReference>
<dbReference type="NCBIfam" id="TIGR01709">
    <property type="entry name" value="typeII_sec_gspL"/>
    <property type="match status" value="1"/>
</dbReference>
<dbReference type="Pfam" id="PF12693">
    <property type="entry name" value="GspL_C"/>
    <property type="match status" value="1"/>
</dbReference>
<keyword evidence="9" id="KW-0472">Membrane</keyword>
<feature type="domain" description="GspL periplasmic" evidence="12">
    <location>
        <begin position="246"/>
        <end position="398"/>
    </location>
</feature>
<evidence type="ECO:0000313" key="14">
    <source>
        <dbReference type="Proteomes" id="UP000199771"/>
    </source>
</evidence>
<dbReference type="InterPro" id="IPR043129">
    <property type="entry name" value="ATPase_NBD"/>
</dbReference>
<dbReference type="EMBL" id="FOOC01000002">
    <property type="protein sequence ID" value="SFF32421.1"/>
    <property type="molecule type" value="Genomic_DNA"/>
</dbReference>
<name>A0A1I2HVM7_9GAMM</name>
<dbReference type="InterPro" id="IPR007812">
    <property type="entry name" value="T2SS_protein-GspL"/>
</dbReference>
<evidence type="ECO:0000256" key="3">
    <source>
        <dbReference type="ARBA" id="ARBA00022448"/>
    </source>
</evidence>
<evidence type="ECO:0000256" key="2">
    <source>
        <dbReference type="ARBA" id="ARBA00005318"/>
    </source>
</evidence>
<dbReference type="Pfam" id="PF05134">
    <property type="entry name" value="T2SSL"/>
    <property type="match status" value="1"/>
</dbReference>
<dbReference type="GO" id="GO:0005886">
    <property type="term" value="C:plasma membrane"/>
    <property type="evidence" value="ECO:0007669"/>
    <property type="project" value="UniProtKB-SubCell"/>
</dbReference>
<dbReference type="SUPFAM" id="SSF53067">
    <property type="entry name" value="Actin-like ATPase domain"/>
    <property type="match status" value="1"/>
</dbReference>
<reference evidence="13 14" key="1">
    <citation type="submission" date="2016-10" db="EMBL/GenBank/DDBJ databases">
        <authorList>
            <person name="de Groot N.N."/>
        </authorList>
    </citation>
    <scope>NUCLEOTIDE SEQUENCE [LARGE SCALE GENOMIC DNA]</scope>
    <source>
        <strain evidence="13 14">DSM 23609</strain>
    </source>
</reference>
<keyword evidence="4" id="KW-1003">Cell membrane</keyword>
<evidence type="ECO:0000259" key="12">
    <source>
        <dbReference type="Pfam" id="PF12693"/>
    </source>
</evidence>
<evidence type="ECO:0000256" key="5">
    <source>
        <dbReference type="ARBA" id="ARBA00022519"/>
    </source>
</evidence>
<dbReference type="PIRSF" id="PIRSF015761">
    <property type="entry name" value="Protein_L"/>
    <property type="match status" value="1"/>
</dbReference>
<keyword evidence="5" id="KW-0997">Cell inner membrane</keyword>
<feature type="domain" description="GspL cytoplasmic actin-ATPase-like" evidence="11">
    <location>
        <begin position="35"/>
        <end position="240"/>
    </location>
</feature>
<dbReference type="Gene3D" id="3.30.420.380">
    <property type="match status" value="1"/>
</dbReference>
<evidence type="ECO:0000256" key="7">
    <source>
        <dbReference type="ARBA" id="ARBA00022927"/>
    </source>
</evidence>
<keyword evidence="8" id="KW-1133">Transmembrane helix</keyword>
<dbReference type="RefSeq" id="WP_091531298.1">
    <property type="nucleotide sequence ID" value="NZ_FOOC01000002.1"/>
</dbReference>